<evidence type="ECO:0000313" key="11">
    <source>
        <dbReference type="EMBL" id="QSQ21969.1"/>
    </source>
</evidence>
<dbReference type="SUPFAM" id="SSF55874">
    <property type="entry name" value="ATPase domain of HSP90 chaperone/DNA topoisomerase II/histidine kinase"/>
    <property type="match status" value="1"/>
</dbReference>
<keyword evidence="12" id="KW-1185">Reference proteome</keyword>
<accession>A0ABX7NUB8</accession>
<organism evidence="11 12">
    <name type="scientific">Pyxidicoccus parkwayensis</name>
    <dbReference type="NCBI Taxonomy" id="2813578"/>
    <lineage>
        <taxon>Bacteria</taxon>
        <taxon>Pseudomonadati</taxon>
        <taxon>Myxococcota</taxon>
        <taxon>Myxococcia</taxon>
        <taxon>Myxococcales</taxon>
        <taxon>Cystobacterineae</taxon>
        <taxon>Myxococcaceae</taxon>
        <taxon>Pyxidicoccus</taxon>
    </lineage>
</organism>
<dbReference type="Proteomes" id="UP000662747">
    <property type="component" value="Chromosome"/>
</dbReference>
<keyword evidence="3" id="KW-0597">Phosphoprotein</keyword>
<dbReference type="PRINTS" id="PR00344">
    <property type="entry name" value="BCTRLSENSOR"/>
</dbReference>
<comment type="catalytic activity">
    <reaction evidence="1">
        <text>ATP + protein L-histidine = ADP + protein N-phospho-L-histidine.</text>
        <dbReference type="EC" id="2.7.13.3"/>
    </reaction>
</comment>
<evidence type="ECO:0000256" key="2">
    <source>
        <dbReference type="ARBA" id="ARBA00012438"/>
    </source>
</evidence>
<dbReference type="InterPro" id="IPR004358">
    <property type="entry name" value="Sig_transdc_His_kin-like_C"/>
</dbReference>
<feature type="transmembrane region" description="Helical" evidence="9">
    <location>
        <begin position="222"/>
        <end position="241"/>
    </location>
</feature>
<proteinExistence type="predicted"/>
<keyword evidence="9" id="KW-0812">Transmembrane</keyword>
<protein>
    <recommendedName>
        <fullName evidence="2">histidine kinase</fullName>
        <ecNumber evidence="2">2.7.13.3</ecNumber>
    </recommendedName>
</protein>
<dbReference type="RefSeq" id="WP_206723546.1">
    <property type="nucleotide sequence ID" value="NZ_CP071090.1"/>
</dbReference>
<evidence type="ECO:0000259" key="10">
    <source>
        <dbReference type="PROSITE" id="PS50109"/>
    </source>
</evidence>
<dbReference type="SUPFAM" id="SSF47384">
    <property type="entry name" value="Homodimeric domain of signal transducing histidine kinase"/>
    <property type="match status" value="1"/>
</dbReference>
<keyword evidence="4" id="KW-0808">Transferase</keyword>
<feature type="transmembrane region" description="Helical" evidence="9">
    <location>
        <begin position="34"/>
        <end position="54"/>
    </location>
</feature>
<reference evidence="11 12" key="1">
    <citation type="submission" date="2021-02" db="EMBL/GenBank/DDBJ databases">
        <title>De Novo genome assembly of isolated myxobacteria.</title>
        <authorList>
            <person name="Stevens D.C."/>
        </authorList>
    </citation>
    <scope>NUCLEOTIDE SEQUENCE [LARGE SCALE GENOMIC DNA]</scope>
    <source>
        <strain evidence="12">SCPEA02</strain>
    </source>
</reference>
<keyword evidence="9" id="KW-1133">Transmembrane helix</keyword>
<dbReference type="PROSITE" id="PS50109">
    <property type="entry name" value="HIS_KIN"/>
    <property type="match status" value="1"/>
</dbReference>
<dbReference type="Pfam" id="PF02518">
    <property type="entry name" value="HATPase_c"/>
    <property type="match status" value="1"/>
</dbReference>
<dbReference type="InterPro" id="IPR005467">
    <property type="entry name" value="His_kinase_dom"/>
</dbReference>
<keyword evidence="9" id="KW-0472">Membrane</keyword>
<sequence>MDTSPTSDPEVALPPDFQKLVTPRGLMMMGLSRLAFALVMLASVGLVVMSHMVWWRKLILGGMAAGVGVSLGSFGVTVLAAGWRPSRRQKAMAARLMRHLREQHPWVLRPDVMVSDYWRKWQPMQFPGTTHRRTYGALGVFLFLSVCAIAATGGILSPMLPLLIVFCLFIGSITPKQATPPFVGIILAIVWVLAWAATYLRVPGYIPGIFGGDALVPQSKSLVYAQAAAFSLFVMWSVFGANRFQVVFLSAVQKALDARDEALQSHTEHAATLTALSGEIAHELKNPLASVKGLATLIGRDLEGKPAERLAVLQREVGRMEEILEGFLNFSRPLLPLQQEEQPLRNLCDSVVALHEGLAQEREVKLTVMEEEAVSAWCDARKVKQVVINLVQNALDASPPGSTVEVVLLGGRESRVEVRDRGPGLPASVRQRLFEPGVTTKARGSGLGLALARGLVRQHGGELTLGDREGGGCVAALTLPARQPVSEVERETA</sequence>
<dbReference type="InterPro" id="IPR036890">
    <property type="entry name" value="HATPase_C_sf"/>
</dbReference>
<dbReference type="SMART" id="SM00388">
    <property type="entry name" value="HisKA"/>
    <property type="match status" value="1"/>
</dbReference>
<keyword evidence="6 11" id="KW-0418">Kinase</keyword>
<keyword evidence="8" id="KW-0902">Two-component regulatory system</keyword>
<evidence type="ECO:0000256" key="9">
    <source>
        <dbReference type="SAM" id="Phobius"/>
    </source>
</evidence>
<dbReference type="GO" id="GO:0016301">
    <property type="term" value="F:kinase activity"/>
    <property type="evidence" value="ECO:0007669"/>
    <property type="project" value="UniProtKB-KW"/>
</dbReference>
<dbReference type="PANTHER" id="PTHR43065:SF10">
    <property type="entry name" value="PEROXIDE STRESS-ACTIVATED HISTIDINE KINASE MAK3"/>
    <property type="match status" value="1"/>
</dbReference>
<dbReference type="PANTHER" id="PTHR43065">
    <property type="entry name" value="SENSOR HISTIDINE KINASE"/>
    <property type="match status" value="1"/>
</dbReference>
<dbReference type="EMBL" id="CP071090">
    <property type="protein sequence ID" value="QSQ21969.1"/>
    <property type="molecule type" value="Genomic_DNA"/>
</dbReference>
<dbReference type="CDD" id="cd00082">
    <property type="entry name" value="HisKA"/>
    <property type="match status" value="1"/>
</dbReference>
<evidence type="ECO:0000256" key="8">
    <source>
        <dbReference type="ARBA" id="ARBA00023012"/>
    </source>
</evidence>
<keyword evidence="7" id="KW-0067">ATP-binding</keyword>
<evidence type="ECO:0000256" key="1">
    <source>
        <dbReference type="ARBA" id="ARBA00000085"/>
    </source>
</evidence>
<feature type="transmembrane region" description="Helical" evidence="9">
    <location>
        <begin position="60"/>
        <end position="83"/>
    </location>
</feature>
<name>A0ABX7NUB8_9BACT</name>
<dbReference type="InterPro" id="IPR003594">
    <property type="entry name" value="HATPase_dom"/>
</dbReference>
<dbReference type="SMART" id="SM00387">
    <property type="entry name" value="HATPase_c"/>
    <property type="match status" value="1"/>
</dbReference>
<evidence type="ECO:0000256" key="6">
    <source>
        <dbReference type="ARBA" id="ARBA00022777"/>
    </source>
</evidence>
<feature type="transmembrane region" description="Helical" evidence="9">
    <location>
        <begin position="134"/>
        <end position="153"/>
    </location>
</feature>
<dbReference type="InterPro" id="IPR003661">
    <property type="entry name" value="HisK_dim/P_dom"/>
</dbReference>
<dbReference type="EC" id="2.7.13.3" evidence="2"/>
<evidence type="ECO:0000256" key="4">
    <source>
        <dbReference type="ARBA" id="ARBA00022679"/>
    </source>
</evidence>
<dbReference type="InterPro" id="IPR036097">
    <property type="entry name" value="HisK_dim/P_sf"/>
</dbReference>
<evidence type="ECO:0000313" key="12">
    <source>
        <dbReference type="Proteomes" id="UP000662747"/>
    </source>
</evidence>
<dbReference type="Gene3D" id="3.30.565.10">
    <property type="entry name" value="Histidine kinase-like ATPase, C-terminal domain"/>
    <property type="match status" value="1"/>
</dbReference>
<feature type="transmembrane region" description="Helical" evidence="9">
    <location>
        <begin position="182"/>
        <end position="202"/>
    </location>
</feature>
<dbReference type="Pfam" id="PF00512">
    <property type="entry name" value="HisKA"/>
    <property type="match status" value="1"/>
</dbReference>
<dbReference type="Gene3D" id="1.10.287.130">
    <property type="match status" value="1"/>
</dbReference>
<dbReference type="CDD" id="cd00075">
    <property type="entry name" value="HATPase"/>
    <property type="match status" value="1"/>
</dbReference>
<evidence type="ECO:0000256" key="3">
    <source>
        <dbReference type="ARBA" id="ARBA00022553"/>
    </source>
</evidence>
<gene>
    <name evidence="11" type="ORF">JY651_43645</name>
</gene>
<feature type="domain" description="Histidine kinase" evidence="10">
    <location>
        <begin position="279"/>
        <end position="483"/>
    </location>
</feature>
<evidence type="ECO:0000256" key="5">
    <source>
        <dbReference type="ARBA" id="ARBA00022741"/>
    </source>
</evidence>
<keyword evidence="5" id="KW-0547">Nucleotide-binding</keyword>
<evidence type="ECO:0000256" key="7">
    <source>
        <dbReference type="ARBA" id="ARBA00022840"/>
    </source>
</evidence>